<dbReference type="SMART" id="SM00062">
    <property type="entry name" value="PBPb"/>
    <property type="match status" value="1"/>
</dbReference>
<feature type="transmembrane region" description="Helical" evidence="10">
    <location>
        <begin position="21"/>
        <end position="45"/>
    </location>
</feature>
<keyword evidence="5" id="KW-0406">Ion transport</keyword>
<evidence type="ECO:0000313" key="13">
    <source>
        <dbReference type="EMBL" id="QNT70840.1"/>
    </source>
</evidence>
<evidence type="ECO:0000256" key="4">
    <source>
        <dbReference type="ARBA" id="ARBA00022989"/>
    </source>
</evidence>
<dbReference type="EMBL" id="CP053923">
    <property type="protein sequence ID" value="QNT70840.1"/>
    <property type="molecule type" value="Genomic_DNA"/>
</dbReference>
<dbReference type="Pfam" id="PF00060">
    <property type="entry name" value="Lig_chan"/>
    <property type="match status" value="1"/>
</dbReference>
<accession>A0A7H1N554</accession>
<reference evidence="13 14" key="1">
    <citation type="submission" date="2020-05" db="EMBL/GenBank/DDBJ databases">
        <title>Complete closed genome sequence of Defluviicoccus vanus.</title>
        <authorList>
            <person name="Bessarab I."/>
            <person name="Arumugam K."/>
            <person name="Maszenan A.M."/>
            <person name="Seviour R.J."/>
            <person name="Williams R.B."/>
        </authorList>
    </citation>
    <scope>NUCLEOTIDE SEQUENCE [LARGE SCALE GENOMIC DNA]</scope>
    <source>
        <strain evidence="13 14">Ben 114</strain>
    </source>
</reference>
<keyword evidence="4 10" id="KW-1133">Transmembrane helix</keyword>
<evidence type="ECO:0000256" key="7">
    <source>
        <dbReference type="ARBA" id="ARBA00023170"/>
    </source>
</evidence>
<dbReference type="Gene3D" id="3.40.190.10">
    <property type="entry name" value="Periplasmic binding protein-like II"/>
    <property type="match status" value="2"/>
</dbReference>
<keyword evidence="8" id="KW-0325">Glycoprotein</keyword>
<evidence type="ECO:0000259" key="11">
    <source>
        <dbReference type="SMART" id="SM00062"/>
    </source>
</evidence>
<dbReference type="InterPro" id="IPR001638">
    <property type="entry name" value="Solute-binding_3/MltF_N"/>
</dbReference>
<keyword evidence="2" id="KW-0813">Transport</keyword>
<evidence type="ECO:0000256" key="2">
    <source>
        <dbReference type="ARBA" id="ARBA00022448"/>
    </source>
</evidence>
<evidence type="ECO:0000256" key="1">
    <source>
        <dbReference type="ARBA" id="ARBA00004141"/>
    </source>
</evidence>
<dbReference type="Pfam" id="PF00497">
    <property type="entry name" value="SBP_bac_3"/>
    <property type="match status" value="1"/>
</dbReference>
<dbReference type="PANTHER" id="PTHR18966">
    <property type="entry name" value="IONOTROPIC GLUTAMATE RECEPTOR"/>
    <property type="match status" value="1"/>
</dbReference>
<dbReference type="InterPro" id="IPR015683">
    <property type="entry name" value="Ionotropic_Glu_rcpt"/>
</dbReference>
<protein>
    <submittedName>
        <fullName evidence="13">Transporter substrate-binding domain-containing protein</fullName>
    </submittedName>
</protein>
<evidence type="ECO:0000256" key="6">
    <source>
        <dbReference type="ARBA" id="ARBA00023136"/>
    </source>
</evidence>
<name>A0A7H1N554_9PROT</name>
<evidence type="ECO:0000256" key="3">
    <source>
        <dbReference type="ARBA" id="ARBA00022692"/>
    </source>
</evidence>
<feature type="domain" description="Solute-binding protein family 3/N-terminal" evidence="11">
    <location>
        <begin position="60"/>
        <end position="390"/>
    </location>
</feature>
<feature type="domain" description="Ionotropic glutamate receptor C-terminal" evidence="12">
    <location>
        <begin position="63"/>
        <end position="381"/>
    </location>
</feature>
<keyword evidence="7" id="KW-0675">Receptor</keyword>
<organism evidence="13 14">
    <name type="scientific">Defluviicoccus vanus</name>
    <dbReference type="NCBI Taxonomy" id="111831"/>
    <lineage>
        <taxon>Bacteria</taxon>
        <taxon>Pseudomonadati</taxon>
        <taxon>Pseudomonadota</taxon>
        <taxon>Alphaproteobacteria</taxon>
        <taxon>Rhodospirillales</taxon>
        <taxon>Rhodospirillaceae</taxon>
        <taxon>Defluviicoccus</taxon>
    </lineage>
</organism>
<dbReference type="Gene3D" id="1.10.287.70">
    <property type="match status" value="1"/>
</dbReference>
<evidence type="ECO:0000259" key="12">
    <source>
        <dbReference type="SMART" id="SM00079"/>
    </source>
</evidence>
<evidence type="ECO:0000256" key="8">
    <source>
        <dbReference type="ARBA" id="ARBA00023180"/>
    </source>
</evidence>
<dbReference type="InterPro" id="IPR001320">
    <property type="entry name" value="Iontro_rcpt_C"/>
</dbReference>
<dbReference type="SUPFAM" id="SSF81324">
    <property type="entry name" value="Voltage-gated potassium channels"/>
    <property type="match status" value="1"/>
</dbReference>
<gene>
    <name evidence="13" type="ORF">HQ394_17870</name>
</gene>
<dbReference type="GO" id="GO:0016020">
    <property type="term" value="C:membrane"/>
    <property type="evidence" value="ECO:0007669"/>
    <property type="project" value="UniProtKB-SubCell"/>
</dbReference>
<evidence type="ECO:0000256" key="10">
    <source>
        <dbReference type="SAM" id="Phobius"/>
    </source>
</evidence>
<feature type="transmembrane region" description="Helical" evidence="10">
    <location>
        <begin position="236"/>
        <end position="254"/>
    </location>
</feature>
<dbReference type="KEGG" id="dvn:HQ394_17870"/>
<proteinExistence type="predicted"/>
<feature type="transmembrane region" description="Helical" evidence="10">
    <location>
        <begin position="169"/>
        <end position="191"/>
    </location>
</feature>
<evidence type="ECO:0000313" key="14">
    <source>
        <dbReference type="Proteomes" id="UP000516369"/>
    </source>
</evidence>
<dbReference type="SMART" id="SM00079">
    <property type="entry name" value="PBPe"/>
    <property type="match status" value="1"/>
</dbReference>
<dbReference type="GO" id="GO:0015276">
    <property type="term" value="F:ligand-gated monoatomic ion channel activity"/>
    <property type="evidence" value="ECO:0007669"/>
    <property type="project" value="InterPro"/>
</dbReference>
<comment type="subcellular location">
    <subcellularLocation>
        <location evidence="1">Membrane</location>
        <topology evidence="1">Multi-pass membrane protein</topology>
    </subcellularLocation>
</comment>
<keyword evidence="9" id="KW-0407">Ion channel</keyword>
<dbReference type="PRINTS" id="PR00169">
    <property type="entry name" value="KCHANNEL"/>
</dbReference>
<sequence length="391" mass="42349">MMHTVASEKAPTERRECMSRLLFVRFGQVFRVLSGFCVAICVLATTAGSWATEPPDSEAVQLVGLVPAPPFAMKDTEGHWTGIAVELWRYVASDLGLRFEFREMAIPDLIAGLQRGELLATVTATASAEREMLIDFSHPYYWSGLAIAVPVRATGSDWLEPLGDVFSGATVRISSVLLGLLLVAAVLVWLAERRTNPNHFSPQPLRGIADGLWWAAVTLTTVGYGDKAPLTRAGRLVGIVWMFVAIILIALFTAQVTSSLTVTSLTGRVRGPADLVHVKVGAIQDSPAQTILRNKFGVPAQGYAGFSEALAALDRGEIDAFVGPEPVLRYAVASAFPGRLAIVGAPFTRVDYVFAFPLGSPIRKQVNRSILSYVETDEWRDLLRSYLGTGS</sequence>
<dbReference type="AlphaFoldDB" id="A0A7H1N554"/>
<dbReference type="Proteomes" id="UP000516369">
    <property type="component" value="Chromosome"/>
</dbReference>
<evidence type="ECO:0000256" key="9">
    <source>
        <dbReference type="ARBA" id="ARBA00023303"/>
    </source>
</evidence>
<keyword evidence="6 10" id="KW-0472">Membrane</keyword>
<keyword evidence="3 10" id="KW-0812">Transmembrane</keyword>
<keyword evidence="14" id="KW-1185">Reference proteome</keyword>
<evidence type="ECO:0000256" key="5">
    <source>
        <dbReference type="ARBA" id="ARBA00023065"/>
    </source>
</evidence>
<dbReference type="RefSeq" id="WP_190261301.1">
    <property type="nucleotide sequence ID" value="NZ_CP053923.1"/>
</dbReference>
<dbReference type="SUPFAM" id="SSF53850">
    <property type="entry name" value="Periplasmic binding protein-like II"/>
    <property type="match status" value="1"/>
</dbReference>